<dbReference type="PANTHER" id="PTHR43214:SF3">
    <property type="entry name" value="RESPONSE REGULATOR UVRY"/>
    <property type="match status" value="1"/>
</dbReference>
<dbReference type="Proteomes" id="UP000240638">
    <property type="component" value="Unassembled WGS sequence"/>
</dbReference>
<evidence type="ECO:0000256" key="1">
    <source>
        <dbReference type="ARBA" id="ARBA00022553"/>
    </source>
</evidence>
<keyword evidence="3" id="KW-0805">Transcription regulation</keyword>
<evidence type="ECO:0000313" key="9">
    <source>
        <dbReference type="EMBL" id="PTB18615.1"/>
    </source>
</evidence>
<organism evidence="9 10">
    <name type="scientific">Trinickia symbiotica</name>
    <dbReference type="NCBI Taxonomy" id="863227"/>
    <lineage>
        <taxon>Bacteria</taxon>
        <taxon>Pseudomonadati</taxon>
        <taxon>Pseudomonadota</taxon>
        <taxon>Betaproteobacteria</taxon>
        <taxon>Burkholderiales</taxon>
        <taxon>Burkholderiaceae</taxon>
        <taxon>Trinickia</taxon>
    </lineage>
</organism>
<keyword evidence="4 9" id="KW-0238">DNA-binding</keyword>
<evidence type="ECO:0000259" key="8">
    <source>
        <dbReference type="PROSITE" id="PS50110"/>
    </source>
</evidence>
<keyword evidence="1 6" id="KW-0597">Phosphoprotein</keyword>
<feature type="domain" description="Response regulatory" evidence="8">
    <location>
        <begin position="8"/>
        <end position="124"/>
    </location>
</feature>
<evidence type="ECO:0000256" key="2">
    <source>
        <dbReference type="ARBA" id="ARBA00023012"/>
    </source>
</evidence>
<evidence type="ECO:0000259" key="7">
    <source>
        <dbReference type="PROSITE" id="PS50043"/>
    </source>
</evidence>
<gene>
    <name evidence="9" type="ORF">C9I57_21600</name>
</gene>
<dbReference type="NCBIfam" id="NF011896">
    <property type="entry name" value="PRK15369.1"/>
    <property type="match status" value="1"/>
</dbReference>
<feature type="modified residue" description="4-aspartylphosphate" evidence="6">
    <location>
        <position position="59"/>
    </location>
</feature>
<sequence length="224" mass="24466">MAVLKIHRLLIVDDHLLLRDGIKHALNAEPSYRVVGEAADGLEVCAACHALQPDIVIIDLALPGMNGIEVIRQLKRRWPGMYVVVLTADGTEARAREALDAGANGYVRKAGSKHALMAALATTVRGGRYLDPALDRTQIDSGSSDSTIRSTLTSRERQVLQLVAEGARNRDIADRLSISIKTVETHRLNLMRKLDAHNAVDLANWAYRLGLRTSALANGRSARH</sequence>
<dbReference type="PROSITE" id="PS00622">
    <property type="entry name" value="HTH_LUXR_1"/>
    <property type="match status" value="1"/>
</dbReference>
<evidence type="ECO:0000256" key="5">
    <source>
        <dbReference type="ARBA" id="ARBA00023163"/>
    </source>
</evidence>
<name>A0A2T3XQ14_9BURK</name>
<proteinExistence type="predicted"/>
<evidence type="ECO:0000256" key="6">
    <source>
        <dbReference type="PROSITE-ProRule" id="PRU00169"/>
    </source>
</evidence>
<dbReference type="PRINTS" id="PR00038">
    <property type="entry name" value="HTHLUXR"/>
</dbReference>
<dbReference type="InterPro" id="IPR058245">
    <property type="entry name" value="NreC/VraR/RcsB-like_REC"/>
</dbReference>
<keyword evidence="5" id="KW-0804">Transcription</keyword>
<reference evidence="9 10" key="1">
    <citation type="submission" date="2018-03" db="EMBL/GenBank/DDBJ databases">
        <title>Whole genome analyses suggest that Burkholderia sensu lato contains two further novel genera in the rhizoxinica-symbiotica group Mycetohabitans gen. nov., and Trinickia gen. nov.: implications for the evolution of diazotrophy and nodulation in the Burkholderiaceae.</title>
        <authorList>
            <person name="Estrada De Los Santos P."/>
            <person name="Palmer M."/>
            <person name="Chavez-Ramirez B."/>
            <person name="Steenkamp E.T."/>
            <person name="Hirsch A.M."/>
            <person name="Manyaka P."/>
            <person name="Maluk M."/>
            <person name="Lafos M."/>
            <person name="Crook M."/>
            <person name="Gross E."/>
            <person name="Simon M.F."/>
            <person name="Bueno Dos Reis Junior F."/>
            <person name="Poole P.S."/>
            <person name="Venter S.N."/>
            <person name="James E.K."/>
        </authorList>
    </citation>
    <scope>NUCLEOTIDE SEQUENCE [LARGE SCALE GENOMIC DNA]</scope>
    <source>
        <strain evidence="9 10">JPY-366</strain>
    </source>
</reference>
<evidence type="ECO:0000256" key="4">
    <source>
        <dbReference type="ARBA" id="ARBA00023125"/>
    </source>
</evidence>
<accession>A0A2T3XQ14</accession>
<dbReference type="GO" id="GO:0000160">
    <property type="term" value="P:phosphorelay signal transduction system"/>
    <property type="evidence" value="ECO:0007669"/>
    <property type="project" value="UniProtKB-KW"/>
</dbReference>
<dbReference type="CDD" id="cd06170">
    <property type="entry name" value="LuxR_C_like"/>
    <property type="match status" value="1"/>
</dbReference>
<dbReference type="InterPro" id="IPR011006">
    <property type="entry name" value="CheY-like_superfamily"/>
</dbReference>
<dbReference type="SUPFAM" id="SSF46894">
    <property type="entry name" value="C-terminal effector domain of the bipartite response regulators"/>
    <property type="match status" value="1"/>
</dbReference>
<dbReference type="EMBL" id="PYUC01000011">
    <property type="protein sequence ID" value="PTB18615.1"/>
    <property type="molecule type" value="Genomic_DNA"/>
</dbReference>
<dbReference type="GO" id="GO:0006355">
    <property type="term" value="P:regulation of DNA-templated transcription"/>
    <property type="evidence" value="ECO:0007669"/>
    <property type="project" value="InterPro"/>
</dbReference>
<dbReference type="SMART" id="SM00448">
    <property type="entry name" value="REC"/>
    <property type="match status" value="1"/>
</dbReference>
<dbReference type="SMART" id="SM00421">
    <property type="entry name" value="HTH_LUXR"/>
    <property type="match status" value="1"/>
</dbReference>
<dbReference type="Pfam" id="PF00072">
    <property type="entry name" value="Response_reg"/>
    <property type="match status" value="1"/>
</dbReference>
<evidence type="ECO:0000313" key="10">
    <source>
        <dbReference type="Proteomes" id="UP000240638"/>
    </source>
</evidence>
<dbReference type="AlphaFoldDB" id="A0A2T3XQ14"/>
<dbReference type="SUPFAM" id="SSF52172">
    <property type="entry name" value="CheY-like"/>
    <property type="match status" value="1"/>
</dbReference>
<dbReference type="InterPro" id="IPR039420">
    <property type="entry name" value="WalR-like"/>
</dbReference>
<dbReference type="PROSITE" id="PS50110">
    <property type="entry name" value="RESPONSE_REGULATORY"/>
    <property type="match status" value="1"/>
</dbReference>
<dbReference type="CDD" id="cd17535">
    <property type="entry name" value="REC_NarL-like"/>
    <property type="match status" value="1"/>
</dbReference>
<dbReference type="Gene3D" id="3.40.50.2300">
    <property type="match status" value="1"/>
</dbReference>
<dbReference type="Pfam" id="PF00196">
    <property type="entry name" value="GerE"/>
    <property type="match status" value="1"/>
</dbReference>
<dbReference type="InterPro" id="IPR000792">
    <property type="entry name" value="Tscrpt_reg_LuxR_C"/>
</dbReference>
<evidence type="ECO:0000256" key="3">
    <source>
        <dbReference type="ARBA" id="ARBA00023015"/>
    </source>
</evidence>
<keyword evidence="2" id="KW-0902">Two-component regulatory system</keyword>
<protein>
    <submittedName>
        <fullName evidence="9">DNA-binding response regulator</fullName>
    </submittedName>
</protein>
<dbReference type="InterPro" id="IPR016032">
    <property type="entry name" value="Sig_transdc_resp-reg_C-effctor"/>
</dbReference>
<dbReference type="PANTHER" id="PTHR43214">
    <property type="entry name" value="TWO-COMPONENT RESPONSE REGULATOR"/>
    <property type="match status" value="1"/>
</dbReference>
<dbReference type="PROSITE" id="PS50043">
    <property type="entry name" value="HTH_LUXR_2"/>
    <property type="match status" value="1"/>
</dbReference>
<dbReference type="GO" id="GO:0003677">
    <property type="term" value="F:DNA binding"/>
    <property type="evidence" value="ECO:0007669"/>
    <property type="project" value="UniProtKB-KW"/>
</dbReference>
<comment type="caution">
    <text evidence="9">The sequence shown here is derived from an EMBL/GenBank/DDBJ whole genome shotgun (WGS) entry which is preliminary data.</text>
</comment>
<dbReference type="InterPro" id="IPR001789">
    <property type="entry name" value="Sig_transdc_resp-reg_receiver"/>
</dbReference>
<feature type="domain" description="HTH luxR-type" evidence="7">
    <location>
        <begin position="145"/>
        <end position="210"/>
    </location>
</feature>